<dbReference type="RefSeq" id="WP_163758836.1">
    <property type="nucleotide sequence ID" value="NZ_BLKW01000004.1"/>
</dbReference>
<sequence>MTTPANLWGDAWGPRLHMNQVLTRRRARRMSRRFADVGIGIPAARLQAIAAGAPVASDELVDVHFALVATEITRQQRLAKLQQMRRRAIRGLLLAGLVLVALNLLLCMACLFISLTLHGSPF</sequence>
<dbReference type="AlphaFoldDB" id="A0A7I9Y1A9"/>
<comment type="caution">
    <text evidence="2">The sequence shown here is derived from an EMBL/GenBank/DDBJ whole genome shotgun (WGS) entry which is preliminary data.</text>
</comment>
<name>A0A7I9Y1A9_9MYCO</name>
<gene>
    <name evidence="2" type="ORF">MBOT_32230</name>
</gene>
<dbReference type="EMBL" id="BLKW01000004">
    <property type="protein sequence ID" value="GFG75858.1"/>
    <property type="molecule type" value="Genomic_DNA"/>
</dbReference>
<keyword evidence="1" id="KW-0812">Transmembrane</keyword>
<keyword evidence="1" id="KW-0472">Membrane</keyword>
<evidence type="ECO:0000256" key="1">
    <source>
        <dbReference type="SAM" id="Phobius"/>
    </source>
</evidence>
<dbReference type="Proteomes" id="UP000465361">
    <property type="component" value="Unassembled WGS sequence"/>
</dbReference>
<keyword evidence="3" id="KW-1185">Reference proteome</keyword>
<evidence type="ECO:0000313" key="2">
    <source>
        <dbReference type="EMBL" id="GFG75858.1"/>
    </source>
</evidence>
<accession>A0A7I9Y1A9</accession>
<protein>
    <submittedName>
        <fullName evidence="2">Uncharacterized protein</fullName>
    </submittedName>
</protein>
<keyword evidence="1" id="KW-1133">Transmembrane helix</keyword>
<feature type="transmembrane region" description="Helical" evidence="1">
    <location>
        <begin position="92"/>
        <end position="117"/>
    </location>
</feature>
<organism evidence="2 3">
    <name type="scientific">Mycobacterium botniense</name>
    <dbReference type="NCBI Taxonomy" id="84962"/>
    <lineage>
        <taxon>Bacteria</taxon>
        <taxon>Bacillati</taxon>
        <taxon>Actinomycetota</taxon>
        <taxon>Actinomycetes</taxon>
        <taxon>Mycobacteriales</taxon>
        <taxon>Mycobacteriaceae</taxon>
        <taxon>Mycobacterium</taxon>
    </lineage>
</organism>
<evidence type="ECO:0000313" key="3">
    <source>
        <dbReference type="Proteomes" id="UP000465361"/>
    </source>
</evidence>
<reference evidence="2 3" key="1">
    <citation type="journal article" date="2019" name="Emerg. Microbes Infect.">
        <title>Comprehensive subspecies identification of 175 nontuberculous mycobacteria species based on 7547 genomic profiles.</title>
        <authorList>
            <person name="Matsumoto Y."/>
            <person name="Kinjo T."/>
            <person name="Motooka D."/>
            <person name="Nabeya D."/>
            <person name="Jung N."/>
            <person name="Uechi K."/>
            <person name="Horii T."/>
            <person name="Iida T."/>
            <person name="Fujita J."/>
            <person name="Nakamura S."/>
        </authorList>
    </citation>
    <scope>NUCLEOTIDE SEQUENCE [LARGE SCALE GENOMIC DNA]</scope>
    <source>
        <strain evidence="2 3">JCM 17322</strain>
    </source>
</reference>
<proteinExistence type="predicted"/>